<dbReference type="Gene3D" id="1.20.120.1090">
    <property type="match status" value="1"/>
</dbReference>
<dbReference type="InterPro" id="IPR024266">
    <property type="entry name" value="DUF3806"/>
</dbReference>
<evidence type="ECO:0000313" key="3">
    <source>
        <dbReference type="EMBL" id="TWT22238.1"/>
    </source>
</evidence>
<reference evidence="2" key="2">
    <citation type="submission" date="2019-07" db="EMBL/GenBank/DDBJ databases">
        <authorList>
            <person name="Zhou J."/>
        </authorList>
    </citation>
    <scope>NUCLEOTIDE SEQUENCE</scope>
    <source>
        <strain evidence="2">FR1330</strain>
    </source>
</reference>
<dbReference type="RefSeq" id="WP_146385382.1">
    <property type="nucleotide sequence ID" value="NZ_VOHK01000002.1"/>
</dbReference>
<sequence length="94" mass="10473">MKQIIEAMNQEDSADVEAKRDWVKNHYEPHALDKYNTVEGKLALVDAILTNGWVSAADTLKLQCLGITFGDALAQHMGLDWVAVEDEYGRDPAL</sequence>
<reference evidence="2 4" key="1">
    <citation type="journal article" date="2008" name="Int. J. Syst. Evol. Microbiol.">
        <title>Luteimonas marina sp. nov., isolated from seawater.</title>
        <authorList>
            <person name="Baik K.S."/>
            <person name="Park S.C."/>
            <person name="Kim M.S."/>
            <person name="Kim E.M."/>
            <person name="Park C."/>
            <person name="Chun J."/>
            <person name="Seong C.N."/>
        </authorList>
    </citation>
    <scope>NUCLEOTIDE SEQUENCE [LARGE SCALE GENOMIC DNA]</scope>
    <source>
        <strain evidence="2 4">FR1330</strain>
    </source>
</reference>
<accession>A0A5C5TUE3</accession>
<organism evidence="2 4">
    <name type="scientific">Luteimonas marina</name>
    <dbReference type="NCBI Taxonomy" id="488485"/>
    <lineage>
        <taxon>Bacteria</taxon>
        <taxon>Pseudomonadati</taxon>
        <taxon>Pseudomonadota</taxon>
        <taxon>Gammaproteobacteria</taxon>
        <taxon>Lysobacterales</taxon>
        <taxon>Lysobacteraceae</taxon>
        <taxon>Luteimonas</taxon>
    </lineage>
</organism>
<gene>
    <name evidence="3" type="ORF">FQY83_04180</name>
    <name evidence="2" type="ORF">FQY83_17515</name>
</gene>
<dbReference type="Pfam" id="PF12713">
    <property type="entry name" value="DUF3806"/>
    <property type="match status" value="1"/>
</dbReference>
<evidence type="ECO:0000259" key="1">
    <source>
        <dbReference type="Pfam" id="PF12713"/>
    </source>
</evidence>
<name>A0A5C5TUE3_9GAMM</name>
<evidence type="ECO:0000313" key="4">
    <source>
        <dbReference type="Proteomes" id="UP000319980"/>
    </source>
</evidence>
<dbReference type="OrthoDB" id="8781168at2"/>
<feature type="domain" description="DUF3806" evidence="1">
    <location>
        <begin position="42"/>
        <end position="94"/>
    </location>
</feature>
<protein>
    <submittedName>
        <fullName evidence="2">DUF3806 domain-containing protein</fullName>
    </submittedName>
</protein>
<feature type="non-terminal residue" evidence="2">
    <location>
        <position position="94"/>
    </location>
</feature>
<evidence type="ECO:0000313" key="2">
    <source>
        <dbReference type="EMBL" id="TWT17018.1"/>
    </source>
</evidence>
<proteinExistence type="predicted"/>
<comment type="caution">
    <text evidence="2">The sequence shown here is derived from an EMBL/GenBank/DDBJ whole genome shotgun (WGS) entry which is preliminary data.</text>
</comment>
<dbReference type="AlphaFoldDB" id="A0A5C5TUE3"/>
<dbReference type="EMBL" id="VOHK01000017">
    <property type="protein sequence ID" value="TWT17018.1"/>
    <property type="molecule type" value="Genomic_DNA"/>
</dbReference>
<dbReference type="Proteomes" id="UP000319980">
    <property type="component" value="Unassembled WGS sequence"/>
</dbReference>
<dbReference type="EMBL" id="VOHK01000002">
    <property type="protein sequence ID" value="TWT22238.1"/>
    <property type="molecule type" value="Genomic_DNA"/>
</dbReference>
<keyword evidence="4" id="KW-1185">Reference proteome</keyword>